<dbReference type="EMBL" id="ML213661">
    <property type="protein sequence ID" value="TFK32874.1"/>
    <property type="molecule type" value="Genomic_DNA"/>
</dbReference>
<dbReference type="Proteomes" id="UP000308652">
    <property type="component" value="Unassembled WGS sequence"/>
</dbReference>
<evidence type="ECO:0000313" key="1">
    <source>
        <dbReference type="EMBL" id="TFK32874.1"/>
    </source>
</evidence>
<sequence length="94" mass="10191">MARVVDTEDGETMAGAEDEDVLADNKHLPPMRNRIAPSSFEYNIGSLMLSILSTFLAANNSQSKNVLITQCPCTTTVISPLFAYALLPITPESM</sequence>
<accession>A0A5C3LIF7</accession>
<protein>
    <submittedName>
        <fullName evidence="1">Uncharacterized protein</fullName>
    </submittedName>
</protein>
<proteinExistence type="predicted"/>
<dbReference type="AlphaFoldDB" id="A0A5C3LIF7"/>
<name>A0A5C3LIF7_9AGAR</name>
<reference evidence="1 2" key="1">
    <citation type="journal article" date="2019" name="Nat. Ecol. Evol.">
        <title>Megaphylogeny resolves global patterns of mushroom evolution.</title>
        <authorList>
            <person name="Varga T."/>
            <person name="Krizsan K."/>
            <person name="Foldi C."/>
            <person name="Dima B."/>
            <person name="Sanchez-Garcia M."/>
            <person name="Sanchez-Ramirez S."/>
            <person name="Szollosi G.J."/>
            <person name="Szarkandi J.G."/>
            <person name="Papp V."/>
            <person name="Albert L."/>
            <person name="Andreopoulos W."/>
            <person name="Angelini C."/>
            <person name="Antonin V."/>
            <person name="Barry K.W."/>
            <person name="Bougher N.L."/>
            <person name="Buchanan P."/>
            <person name="Buyck B."/>
            <person name="Bense V."/>
            <person name="Catcheside P."/>
            <person name="Chovatia M."/>
            <person name="Cooper J."/>
            <person name="Damon W."/>
            <person name="Desjardin D."/>
            <person name="Finy P."/>
            <person name="Geml J."/>
            <person name="Haridas S."/>
            <person name="Hughes K."/>
            <person name="Justo A."/>
            <person name="Karasinski D."/>
            <person name="Kautmanova I."/>
            <person name="Kiss B."/>
            <person name="Kocsube S."/>
            <person name="Kotiranta H."/>
            <person name="LaButti K.M."/>
            <person name="Lechner B.E."/>
            <person name="Liimatainen K."/>
            <person name="Lipzen A."/>
            <person name="Lukacs Z."/>
            <person name="Mihaltcheva S."/>
            <person name="Morgado L.N."/>
            <person name="Niskanen T."/>
            <person name="Noordeloos M.E."/>
            <person name="Ohm R.A."/>
            <person name="Ortiz-Santana B."/>
            <person name="Ovrebo C."/>
            <person name="Racz N."/>
            <person name="Riley R."/>
            <person name="Savchenko A."/>
            <person name="Shiryaev A."/>
            <person name="Soop K."/>
            <person name="Spirin V."/>
            <person name="Szebenyi C."/>
            <person name="Tomsovsky M."/>
            <person name="Tulloss R.E."/>
            <person name="Uehling J."/>
            <person name="Grigoriev I.V."/>
            <person name="Vagvolgyi C."/>
            <person name="Papp T."/>
            <person name="Martin F.M."/>
            <person name="Miettinen O."/>
            <person name="Hibbett D.S."/>
            <person name="Nagy L.G."/>
        </authorList>
    </citation>
    <scope>NUCLEOTIDE SEQUENCE [LARGE SCALE GENOMIC DNA]</scope>
    <source>
        <strain evidence="1 2">CBS 166.37</strain>
    </source>
</reference>
<organism evidence="1 2">
    <name type="scientific">Crucibulum laeve</name>
    <dbReference type="NCBI Taxonomy" id="68775"/>
    <lineage>
        <taxon>Eukaryota</taxon>
        <taxon>Fungi</taxon>
        <taxon>Dikarya</taxon>
        <taxon>Basidiomycota</taxon>
        <taxon>Agaricomycotina</taxon>
        <taxon>Agaricomycetes</taxon>
        <taxon>Agaricomycetidae</taxon>
        <taxon>Agaricales</taxon>
        <taxon>Agaricineae</taxon>
        <taxon>Nidulariaceae</taxon>
        <taxon>Crucibulum</taxon>
    </lineage>
</organism>
<evidence type="ECO:0000313" key="2">
    <source>
        <dbReference type="Proteomes" id="UP000308652"/>
    </source>
</evidence>
<keyword evidence="2" id="KW-1185">Reference proteome</keyword>
<gene>
    <name evidence="1" type="ORF">BDQ12DRAFT_728285</name>
</gene>